<name>B1ZV52_OPITP</name>
<reference evidence="2 3" key="1">
    <citation type="journal article" date="2011" name="J. Bacteriol.">
        <title>Genome sequence of the verrucomicrobium Opitutus terrae PB90-1, an abundant inhabitant of rice paddy soil ecosystems.</title>
        <authorList>
            <person name="van Passel M.W."/>
            <person name="Kant R."/>
            <person name="Palva A."/>
            <person name="Copeland A."/>
            <person name="Lucas S."/>
            <person name="Lapidus A."/>
            <person name="Glavina del Rio T."/>
            <person name="Pitluck S."/>
            <person name="Goltsman E."/>
            <person name="Clum A."/>
            <person name="Sun H."/>
            <person name="Schmutz J."/>
            <person name="Larimer F.W."/>
            <person name="Land M.L."/>
            <person name="Hauser L."/>
            <person name="Kyrpides N."/>
            <person name="Mikhailova N."/>
            <person name="Richardson P.P."/>
            <person name="Janssen P.H."/>
            <person name="de Vos W.M."/>
            <person name="Smidt H."/>
        </authorList>
    </citation>
    <scope>NUCLEOTIDE SEQUENCE [LARGE SCALE GENOMIC DNA]</scope>
    <source>
        <strain evidence="3">DSM 11246 / JCM 15787 / PB90-1</strain>
    </source>
</reference>
<feature type="region of interest" description="Disordered" evidence="1">
    <location>
        <begin position="374"/>
        <end position="429"/>
    </location>
</feature>
<dbReference type="KEGG" id="ote:Oter_3442"/>
<dbReference type="RefSeq" id="WP_012376248.1">
    <property type="nucleotide sequence ID" value="NC_010571.1"/>
</dbReference>
<dbReference type="OrthoDB" id="181198at2"/>
<sequence length="791" mass="87522">MSLTAPMISRLWIPVIALLLSCASASERRASVGGIDTGLTAKQLIETTDPVELARWGATGAWLRIRNVPQPADSEQWTVDDSSFAKPTEDRGRWAVGNPWTAAKRAWAVHQERRALGRLCELGFHSVPLVSWANSHWTNGVRPRAGRRTPLDLREAFERARRQAGAYGDVVAALEFDNEPDLMFVAENPETYTAFLKACYLGVRESGRTPSPSWESLLSLPGFGSIPQVQPGRETRAVMAPVGFPPGPFFEAMVANGFWGYTDAFNYHYYGYAEDFSRVYHLFRVVAEEASLPASADATQVRRELPVILTEYGYGGLTGVSAQTVEGRTRQWQWFRDVAAQIREERIAGAMAFYLRPYYEREAFEFGLTTKVPVDGGQGTVDGGRKAGDGGQTTVNSGQETVNGGQGTGDGERSTEPQSNNHAQLTDNQSNWTERIGKTFGGNAATPALAWLLDQAEKQPYQPKDWTVATPKPSPVVIDFIAGKGIAQVKRYRGYLALPAAGGAWEGELVLYNFSHEPQRGRIVSETSGANGLRISGIPETLVLEPMERRAVPVTFARQASRFARAEWRVRFEPDTEGEPASVFATAFYPDTAGMREHVVSALRHDPATASGNRERLLSRTLASEEPAVGPAGRWLLTPGVTVTETSEGIWQFVVQPAPESGPYLRALAQLPLPDDFVFPDEAGLRLDFRLAQPAGTSVGSGRYFEIALRTANDNTYVVWPWSYAVDAWTTYLEMKENFGLVFYNRANLPWRFRENRPVALEFGFGRTNEELVYEVRAPRFMKIGKANGER</sequence>
<protein>
    <submittedName>
        <fullName evidence="2">Uncharacterized protein</fullName>
    </submittedName>
</protein>
<feature type="compositionally biased region" description="Polar residues" evidence="1">
    <location>
        <begin position="416"/>
        <end position="429"/>
    </location>
</feature>
<dbReference type="InterPro" id="IPR017853">
    <property type="entry name" value="GH"/>
</dbReference>
<dbReference type="eggNOG" id="ENOG5031C01">
    <property type="taxonomic scope" value="Bacteria"/>
</dbReference>
<dbReference type="STRING" id="452637.Oter_3442"/>
<dbReference type="Proteomes" id="UP000007013">
    <property type="component" value="Chromosome"/>
</dbReference>
<evidence type="ECO:0000313" key="2">
    <source>
        <dbReference type="EMBL" id="ACB76719.1"/>
    </source>
</evidence>
<organism evidence="2 3">
    <name type="scientific">Opitutus terrae (strain DSM 11246 / JCM 15787 / PB90-1)</name>
    <dbReference type="NCBI Taxonomy" id="452637"/>
    <lineage>
        <taxon>Bacteria</taxon>
        <taxon>Pseudomonadati</taxon>
        <taxon>Verrucomicrobiota</taxon>
        <taxon>Opitutia</taxon>
        <taxon>Opitutales</taxon>
        <taxon>Opitutaceae</taxon>
        <taxon>Opitutus</taxon>
    </lineage>
</organism>
<dbReference type="HOGENOM" id="CLU_354825_0_0_0"/>
<dbReference type="Gene3D" id="3.20.20.80">
    <property type="entry name" value="Glycosidases"/>
    <property type="match status" value="1"/>
</dbReference>
<dbReference type="SUPFAM" id="SSF51445">
    <property type="entry name" value="(Trans)glycosidases"/>
    <property type="match status" value="1"/>
</dbReference>
<keyword evidence="3" id="KW-1185">Reference proteome</keyword>
<proteinExistence type="predicted"/>
<accession>B1ZV52</accession>
<gene>
    <name evidence="2" type="ordered locus">Oter_3442</name>
</gene>
<feature type="compositionally biased region" description="Polar residues" evidence="1">
    <location>
        <begin position="392"/>
        <end position="403"/>
    </location>
</feature>
<dbReference type="EMBL" id="CP001032">
    <property type="protein sequence ID" value="ACB76719.1"/>
    <property type="molecule type" value="Genomic_DNA"/>
</dbReference>
<evidence type="ECO:0000256" key="1">
    <source>
        <dbReference type="SAM" id="MobiDB-lite"/>
    </source>
</evidence>
<evidence type="ECO:0000313" key="3">
    <source>
        <dbReference type="Proteomes" id="UP000007013"/>
    </source>
</evidence>
<dbReference type="AlphaFoldDB" id="B1ZV52"/>